<reference evidence="2 3" key="1">
    <citation type="submission" date="2019-05" db="EMBL/GenBank/DDBJ databases">
        <title>Another draft genome of Portunus trituberculatus and its Hox gene families provides insights of decapod evolution.</title>
        <authorList>
            <person name="Jeong J.-H."/>
            <person name="Song I."/>
            <person name="Kim S."/>
            <person name="Choi T."/>
            <person name="Kim D."/>
            <person name="Ryu S."/>
            <person name="Kim W."/>
        </authorList>
    </citation>
    <scope>NUCLEOTIDE SEQUENCE [LARGE SCALE GENOMIC DNA]</scope>
    <source>
        <tissue evidence="2">Muscle</tissue>
    </source>
</reference>
<dbReference type="EMBL" id="VSRR010136871">
    <property type="protein sequence ID" value="MPD03595.1"/>
    <property type="molecule type" value="Genomic_DNA"/>
</dbReference>
<evidence type="ECO:0000256" key="1">
    <source>
        <dbReference type="SAM" id="MobiDB-lite"/>
    </source>
</evidence>
<protein>
    <submittedName>
        <fullName evidence="2">Uncharacterized protein</fullName>
    </submittedName>
</protein>
<gene>
    <name evidence="2" type="ORF">E2C01_099236</name>
</gene>
<proteinExistence type="predicted"/>
<organism evidence="2 3">
    <name type="scientific">Portunus trituberculatus</name>
    <name type="common">Swimming crab</name>
    <name type="synonym">Neptunus trituberculatus</name>
    <dbReference type="NCBI Taxonomy" id="210409"/>
    <lineage>
        <taxon>Eukaryota</taxon>
        <taxon>Metazoa</taxon>
        <taxon>Ecdysozoa</taxon>
        <taxon>Arthropoda</taxon>
        <taxon>Crustacea</taxon>
        <taxon>Multicrustacea</taxon>
        <taxon>Malacostraca</taxon>
        <taxon>Eumalacostraca</taxon>
        <taxon>Eucarida</taxon>
        <taxon>Decapoda</taxon>
        <taxon>Pleocyemata</taxon>
        <taxon>Brachyura</taxon>
        <taxon>Eubrachyura</taxon>
        <taxon>Portunoidea</taxon>
        <taxon>Portunidae</taxon>
        <taxon>Portuninae</taxon>
        <taxon>Portunus</taxon>
    </lineage>
</organism>
<sequence length="74" mass="7826">MRRKGAYSLRMNCRWIRCSEAAPEGVLIEVSGGGAEAAAPPPNVPSPTSSTAPTCPTRSRSPGTLHTRPHAQLE</sequence>
<name>A0A5B7KGB8_PORTR</name>
<evidence type="ECO:0000313" key="3">
    <source>
        <dbReference type="Proteomes" id="UP000324222"/>
    </source>
</evidence>
<feature type="compositionally biased region" description="Low complexity" evidence="1">
    <location>
        <begin position="46"/>
        <end position="62"/>
    </location>
</feature>
<dbReference type="Proteomes" id="UP000324222">
    <property type="component" value="Unassembled WGS sequence"/>
</dbReference>
<dbReference type="AlphaFoldDB" id="A0A5B7KGB8"/>
<feature type="region of interest" description="Disordered" evidence="1">
    <location>
        <begin position="33"/>
        <end position="74"/>
    </location>
</feature>
<evidence type="ECO:0000313" key="2">
    <source>
        <dbReference type="EMBL" id="MPD03595.1"/>
    </source>
</evidence>
<accession>A0A5B7KGB8</accession>
<comment type="caution">
    <text evidence="2">The sequence shown here is derived from an EMBL/GenBank/DDBJ whole genome shotgun (WGS) entry which is preliminary data.</text>
</comment>
<keyword evidence="3" id="KW-1185">Reference proteome</keyword>